<evidence type="ECO:0000256" key="1">
    <source>
        <dbReference type="SAM" id="SignalP"/>
    </source>
</evidence>
<sequence>MARVLFALLTVVLVSGFARADDKTEMKALAGKWTVADAEVDGKKVSETFKNLELVLEGGNYTVKVGGMEDKGTVTVNTAKAPKAMDVSGTEGPNRGQTYPCIYELKDDTLTICYGLDFKTRPTELKTADKSNTMLIVYKRKK</sequence>
<dbReference type="KEGG" id="lrs:PX52LOC_02194"/>
<evidence type="ECO:0000313" key="3">
    <source>
        <dbReference type="Proteomes" id="UP000324974"/>
    </source>
</evidence>
<feature type="signal peptide" evidence="1">
    <location>
        <begin position="1"/>
        <end position="20"/>
    </location>
</feature>
<keyword evidence="3" id="KW-1185">Reference proteome</keyword>
<dbReference type="EMBL" id="CP042425">
    <property type="protein sequence ID" value="QEL15279.1"/>
    <property type="molecule type" value="Genomic_DNA"/>
</dbReference>
<accession>A0A5C1A7K7</accession>
<gene>
    <name evidence="2" type="ORF">PX52LOC_02194</name>
</gene>
<keyword evidence="1" id="KW-0732">Signal</keyword>
<reference evidence="3" key="1">
    <citation type="submission" date="2019-08" db="EMBL/GenBank/DDBJ databases">
        <title>Limnoglobus roseus gen. nov., sp. nov., a novel freshwater planctomycete with a giant genome from the family Gemmataceae.</title>
        <authorList>
            <person name="Kulichevskaya I.S."/>
            <person name="Naumoff D.G."/>
            <person name="Miroshnikov K."/>
            <person name="Ivanova A."/>
            <person name="Philippov D.A."/>
            <person name="Hakobyan A."/>
            <person name="Rijpstra I.C."/>
            <person name="Sinninghe Damste J.S."/>
            <person name="Liesack W."/>
            <person name="Dedysh S.N."/>
        </authorList>
    </citation>
    <scope>NUCLEOTIDE SEQUENCE [LARGE SCALE GENOMIC DNA]</scope>
    <source>
        <strain evidence="3">PX52</strain>
    </source>
</reference>
<dbReference type="Proteomes" id="UP000324974">
    <property type="component" value="Chromosome"/>
</dbReference>
<dbReference type="NCBIfam" id="TIGR03067">
    <property type="entry name" value="Planc_TIGR03067"/>
    <property type="match status" value="1"/>
</dbReference>
<name>A0A5C1A7K7_9BACT</name>
<organism evidence="2 3">
    <name type="scientific">Limnoglobus roseus</name>
    <dbReference type="NCBI Taxonomy" id="2598579"/>
    <lineage>
        <taxon>Bacteria</taxon>
        <taxon>Pseudomonadati</taxon>
        <taxon>Planctomycetota</taxon>
        <taxon>Planctomycetia</taxon>
        <taxon>Gemmatales</taxon>
        <taxon>Gemmataceae</taxon>
        <taxon>Limnoglobus</taxon>
    </lineage>
</organism>
<evidence type="ECO:0000313" key="2">
    <source>
        <dbReference type="EMBL" id="QEL15279.1"/>
    </source>
</evidence>
<proteinExistence type="predicted"/>
<dbReference type="InterPro" id="IPR017504">
    <property type="entry name" value="CHP03067_Planctomycetes"/>
</dbReference>
<dbReference type="OrthoDB" id="289227at2"/>
<feature type="chain" id="PRO_5022942735" evidence="1">
    <location>
        <begin position="21"/>
        <end position="142"/>
    </location>
</feature>
<dbReference type="RefSeq" id="WP_149110105.1">
    <property type="nucleotide sequence ID" value="NZ_CP042425.1"/>
</dbReference>
<dbReference type="AlphaFoldDB" id="A0A5C1A7K7"/>
<protein>
    <submittedName>
        <fullName evidence="2">TIGR03067 domain-containing protein</fullName>
    </submittedName>
</protein>